<evidence type="ECO:0000256" key="1">
    <source>
        <dbReference type="SAM" id="Phobius"/>
    </source>
</evidence>
<keyword evidence="1" id="KW-0472">Membrane</keyword>
<feature type="transmembrane region" description="Helical" evidence="1">
    <location>
        <begin position="12"/>
        <end position="33"/>
    </location>
</feature>
<accession>A0A9X0QE55</accession>
<dbReference type="EMBL" id="JACHEB010000004">
    <property type="protein sequence ID" value="MBB5328619.1"/>
    <property type="molecule type" value="Genomic_DNA"/>
</dbReference>
<protein>
    <submittedName>
        <fullName evidence="2">Uncharacterized protein</fullName>
    </submittedName>
</protein>
<keyword evidence="1" id="KW-1133">Transmembrane helix</keyword>
<organism evidence="2 3">
    <name type="scientific">Tunturiibacter gelidiferens</name>
    <dbReference type="NCBI Taxonomy" id="3069689"/>
    <lineage>
        <taxon>Bacteria</taxon>
        <taxon>Pseudomonadati</taxon>
        <taxon>Acidobacteriota</taxon>
        <taxon>Terriglobia</taxon>
        <taxon>Terriglobales</taxon>
        <taxon>Acidobacteriaceae</taxon>
        <taxon>Tunturiibacter</taxon>
    </lineage>
</organism>
<reference evidence="2 3" key="1">
    <citation type="submission" date="2020-08" db="EMBL/GenBank/DDBJ databases">
        <title>Genomic Encyclopedia of Type Strains, Phase IV (KMG-V): Genome sequencing to study the core and pangenomes of soil and plant-associated prokaryotes.</title>
        <authorList>
            <person name="Whitman W."/>
        </authorList>
    </citation>
    <scope>NUCLEOTIDE SEQUENCE [LARGE SCALE GENOMIC DNA]</scope>
    <source>
        <strain evidence="2 3">X5P2</strain>
    </source>
</reference>
<evidence type="ECO:0000313" key="3">
    <source>
        <dbReference type="Proteomes" id="UP000535182"/>
    </source>
</evidence>
<dbReference type="AlphaFoldDB" id="A0A9X0QE55"/>
<proteinExistence type="predicted"/>
<evidence type="ECO:0000313" key="2">
    <source>
        <dbReference type="EMBL" id="MBB5328619.1"/>
    </source>
</evidence>
<dbReference type="Proteomes" id="UP000535182">
    <property type="component" value="Unassembled WGS sequence"/>
</dbReference>
<sequence>MSWFCLDEGLLVLLSGFGELLIVFAFISLTRWIQGLQVTQKS</sequence>
<comment type="caution">
    <text evidence="2">The sequence shown here is derived from an EMBL/GenBank/DDBJ whole genome shotgun (WGS) entry which is preliminary data.</text>
</comment>
<keyword evidence="3" id="KW-1185">Reference proteome</keyword>
<gene>
    <name evidence="2" type="ORF">HDF14_002229</name>
</gene>
<keyword evidence="1" id="KW-0812">Transmembrane</keyword>
<name>A0A9X0QE55_9BACT</name>